<name>A0ABP9WG95_9MICO</name>
<evidence type="ECO:0000313" key="2">
    <source>
        <dbReference type="Proteomes" id="UP001426770"/>
    </source>
</evidence>
<keyword evidence="2" id="KW-1185">Reference proteome</keyword>
<accession>A0ABP9WG95</accession>
<organism evidence="1 2">
    <name type="scientific">Demequina sediminis</name>
    <dbReference type="NCBI Taxonomy" id="1930058"/>
    <lineage>
        <taxon>Bacteria</taxon>
        <taxon>Bacillati</taxon>
        <taxon>Actinomycetota</taxon>
        <taxon>Actinomycetes</taxon>
        <taxon>Micrococcales</taxon>
        <taxon>Demequinaceae</taxon>
        <taxon>Demequina</taxon>
    </lineage>
</organism>
<reference evidence="1 2" key="1">
    <citation type="submission" date="2024-02" db="EMBL/GenBank/DDBJ databases">
        <title>Lysinimicrobium sediminis NBRC 112286.</title>
        <authorList>
            <person name="Ichikawa N."/>
            <person name="Katano-Makiyama Y."/>
            <person name="Hidaka K."/>
        </authorList>
    </citation>
    <scope>NUCLEOTIDE SEQUENCE [LARGE SCALE GENOMIC DNA]</scope>
    <source>
        <strain evidence="1 2">NBRC 112286</strain>
    </source>
</reference>
<dbReference type="Proteomes" id="UP001426770">
    <property type="component" value="Unassembled WGS sequence"/>
</dbReference>
<proteinExistence type="predicted"/>
<protein>
    <submittedName>
        <fullName evidence="1">Uncharacterized protein</fullName>
    </submittedName>
</protein>
<evidence type="ECO:0000313" key="1">
    <source>
        <dbReference type="EMBL" id="GAA5517636.1"/>
    </source>
</evidence>
<sequence>MRRLVPGFHASWNDADLAFASFIEALPVRREQLRARLAETCGPELDGSFESLDALNEWYIRIAFADEDDGTDWWPMWHQRRDEPLATTRWHRGAPPRLLRLWELVAVYVGDLSLARDDRNWQKAPSGRGAGTRVAMRPW</sequence>
<comment type="caution">
    <text evidence="1">The sequence shown here is derived from an EMBL/GenBank/DDBJ whole genome shotgun (WGS) entry which is preliminary data.</text>
</comment>
<dbReference type="EMBL" id="BAABRR010000001">
    <property type="protein sequence ID" value="GAA5517636.1"/>
    <property type="molecule type" value="Genomic_DNA"/>
</dbReference>
<gene>
    <name evidence="1" type="ORF">Lsed01_00044</name>
</gene>
<dbReference type="RefSeq" id="WP_286215668.1">
    <property type="nucleotide sequence ID" value="NZ_AP027736.1"/>
</dbReference>